<evidence type="ECO:0000256" key="2">
    <source>
        <dbReference type="ARBA" id="ARBA00022690"/>
    </source>
</evidence>
<accession>A0A8W8JA58</accession>
<reference evidence="5" key="1">
    <citation type="submission" date="2022-08" db="UniProtKB">
        <authorList>
            <consortium name="EnsemblMetazoa"/>
        </authorList>
    </citation>
    <scope>IDENTIFICATION</scope>
    <source>
        <strain evidence="5">05x7-T-G4-1.051#20</strain>
    </source>
</reference>
<sequence>MSMVTFVCCVIAVSGAFAQLIPGGWTETRPIDPYPMQVVLSLKSDIVSRLNSMYITVNEFQPLLYRERVAVGAVYQVKIRIGYGRYVHVTIYKHFSGTPTEVQDIQTRKTLADPLI</sequence>
<comment type="similarity">
    <text evidence="1">Belongs to the cystatin family.</text>
</comment>
<dbReference type="InterPro" id="IPR046350">
    <property type="entry name" value="Cystatin_sf"/>
</dbReference>
<feature type="signal peptide" evidence="4">
    <location>
        <begin position="1"/>
        <end position="18"/>
    </location>
</feature>
<dbReference type="InterPro" id="IPR001713">
    <property type="entry name" value="Prot_inh_stefin"/>
</dbReference>
<evidence type="ECO:0000313" key="5">
    <source>
        <dbReference type="EnsemblMetazoa" id="G17503.1:cds"/>
    </source>
</evidence>
<evidence type="ECO:0000256" key="3">
    <source>
        <dbReference type="ARBA" id="ARBA00022704"/>
    </source>
</evidence>
<dbReference type="PANTHER" id="PTHR11414">
    <property type="entry name" value="CYSTATIN FAMILY MEMBER"/>
    <property type="match status" value="1"/>
</dbReference>
<dbReference type="AlphaFoldDB" id="A0A8W8JA58"/>
<protein>
    <recommendedName>
        <fullName evidence="7">Cystatin domain-containing protein</fullName>
    </recommendedName>
</protein>
<keyword evidence="2" id="KW-0646">Protease inhibitor</keyword>
<dbReference type="GO" id="GO:0004869">
    <property type="term" value="F:cysteine-type endopeptidase inhibitor activity"/>
    <property type="evidence" value="ECO:0007669"/>
    <property type="project" value="UniProtKB-KW"/>
</dbReference>
<dbReference type="EnsemblMetazoa" id="G17503.2">
    <property type="protein sequence ID" value="G17503.2:cds"/>
    <property type="gene ID" value="G17503"/>
</dbReference>
<evidence type="ECO:0000256" key="4">
    <source>
        <dbReference type="SAM" id="SignalP"/>
    </source>
</evidence>
<dbReference type="EnsemblMetazoa" id="G17503.1">
    <property type="protein sequence ID" value="G17503.1:cds"/>
    <property type="gene ID" value="G17503"/>
</dbReference>
<proteinExistence type="inferred from homology"/>
<feature type="chain" id="PRO_5042431003" description="Cystatin domain-containing protein" evidence="4">
    <location>
        <begin position="19"/>
        <end position="116"/>
    </location>
</feature>
<organism evidence="5 6">
    <name type="scientific">Magallana gigas</name>
    <name type="common">Pacific oyster</name>
    <name type="synonym">Crassostrea gigas</name>
    <dbReference type="NCBI Taxonomy" id="29159"/>
    <lineage>
        <taxon>Eukaryota</taxon>
        <taxon>Metazoa</taxon>
        <taxon>Spiralia</taxon>
        <taxon>Lophotrochozoa</taxon>
        <taxon>Mollusca</taxon>
        <taxon>Bivalvia</taxon>
        <taxon>Autobranchia</taxon>
        <taxon>Pteriomorphia</taxon>
        <taxon>Ostreida</taxon>
        <taxon>Ostreoidea</taxon>
        <taxon>Ostreidae</taxon>
        <taxon>Magallana</taxon>
    </lineage>
</organism>
<name>A0A8W8JA58_MAGGI</name>
<dbReference type="GO" id="GO:0005829">
    <property type="term" value="C:cytosol"/>
    <property type="evidence" value="ECO:0007669"/>
    <property type="project" value="TreeGrafter"/>
</dbReference>
<keyword evidence="3" id="KW-0789">Thiol protease inhibitor</keyword>
<dbReference type="SUPFAM" id="SSF54403">
    <property type="entry name" value="Cystatin/monellin"/>
    <property type="match status" value="1"/>
</dbReference>
<dbReference type="EnsemblMetazoa" id="G17503.3">
    <property type="protein sequence ID" value="G17503.3:cds"/>
    <property type="gene ID" value="G17503"/>
</dbReference>
<keyword evidence="4" id="KW-0732">Signal</keyword>
<evidence type="ECO:0000256" key="1">
    <source>
        <dbReference type="ARBA" id="ARBA00009403"/>
    </source>
</evidence>
<keyword evidence="6" id="KW-1185">Reference proteome</keyword>
<dbReference type="Gene3D" id="3.10.450.10">
    <property type="match status" value="1"/>
</dbReference>
<evidence type="ECO:0000313" key="6">
    <source>
        <dbReference type="Proteomes" id="UP000005408"/>
    </source>
</evidence>
<dbReference type="Proteomes" id="UP000005408">
    <property type="component" value="Unassembled WGS sequence"/>
</dbReference>
<evidence type="ECO:0008006" key="7">
    <source>
        <dbReference type="Google" id="ProtNLM"/>
    </source>
</evidence>
<dbReference type="PANTHER" id="PTHR11414:SF21">
    <property type="entry name" value="CYSTATIN 14A, TANDEM DUPLICATE 1-RELATED"/>
    <property type="match status" value="1"/>
</dbReference>